<dbReference type="EMBL" id="ML986581">
    <property type="protein sequence ID" value="KAF2269756.1"/>
    <property type="molecule type" value="Genomic_DNA"/>
</dbReference>
<dbReference type="Pfam" id="PF26639">
    <property type="entry name" value="Het-6_barrel"/>
    <property type="match status" value="1"/>
</dbReference>
<keyword evidence="4" id="KW-1185">Reference proteome</keyword>
<reference evidence="4" key="1">
    <citation type="journal article" date="2020" name="Stud. Mycol.">
        <title>101 Dothideomycetes genomes: A test case for predicting lifestyles and emergence of pathogens.</title>
        <authorList>
            <person name="Haridas S."/>
            <person name="Albert R."/>
            <person name="Binder M."/>
            <person name="Bloem J."/>
            <person name="LaButti K."/>
            <person name="Salamov A."/>
            <person name="Andreopoulos B."/>
            <person name="Baker S."/>
            <person name="Barry K."/>
            <person name="Bills G."/>
            <person name="Bluhm B."/>
            <person name="Cannon C."/>
            <person name="Castanera R."/>
            <person name="Culley D."/>
            <person name="Daum C."/>
            <person name="Ezra D."/>
            <person name="Gonzalez J."/>
            <person name="Henrissat B."/>
            <person name="Kuo A."/>
            <person name="Liang C."/>
            <person name="Lipzen A."/>
            <person name="Lutzoni F."/>
            <person name="Magnuson J."/>
            <person name="Mondo S."/>
            <person name="Nolan M."/>
            <person name="Ohm R."/>
            <person name="Pangilinan J."/>
            <person name="Park H.-J."/>
            <person name="Ramirez L."/>
            <person name="Alfaro M."/>
            <person name="Sun H."/>
            <person name="Tritt A."/>
            <person name="Yoshinaga Y."/>
            <person name="Zwiers L.-H."/>
            <person name="Turgeon B."/>
            <person name="Goodwin S."/>
            <person name="Spatafora J."/>
            <person name="Crous P."/>
            <person name="Grigoriev I."/>
        </authorList>
    </citation>
    <scope>NUCLEOTIDE SEQUENCE [LARGE SCALE GENOMIC DNA]</scope>
    <source>
        <strain evidence="4">CBS 304.66</strain>
    </source>
</reference>
<feature type="domain" description="Heterokaryon incompatibility" evidence="2">
    <location>
        <begin position="1565"/>
        <end position="1717"/>
    </location>
</feature>
<dbReference type="Pfam" id="PF06985">
    <property type="entry name" value="HET"/>
    <property type="match status" value="1"/>
</dbReference>
<accession>A0A9P4NAN7</accession>
<evidence type="ECO:0000256" key="1">
    <source>
        <dbReference type="SAM" id="MobiDB-lite"/>
    </source>
</evidence>
<evidence type="ECO:0000313" key="4">
    <source>
        <dbReference type="Proteomes" id="UP000800093"/>
    </source>
</evidence>
<dbReference type="InterPro" id="IPR052957">
    <property type="entry name" value="Auxin_embryo_med"/>
</dbReference>
<comment type="caution">
    <text evidence="3">The sequence shown here is derived from an EMBL/GenBank/DDBJ whole genome shotgun (WGS) entry which is preliminary data.</text>
</comment>
<dbReference type="OrthoDB" id="1262810at2759"/>
<sequence length="2119" mass="239636">MTLSFFSRRSKRNANSIDSASVSSTRTSNNPSANVTESNLHQRHDPRIQESALDVEADSIPQTDKEAREHIAQIREQKGLHGTDSNTSDLEAALKVLSEQLYQKSTHFLLELIQNADDNSYNVSTPTLDITYDELRLRIDCNEVGFSKRNVAAICRIGQSSKTRLDNTRRYIGEKGIGFKSVFRVSDVVWIQSGYYSFKFDKAERLGMIAPIWTKFPGTLRPGFTSILLQLSKKCNIKELVQDVMSLDPRLLIFLQKLKRVNITIEESGKFPRKTSLERQDLLDDKTGHGQFITLRHRTIPLSYRTFRVHVRELPPEPNRPDHTESEILLAFPLEEDGTPRIQSQNVYAFLPIRDYGFKFLLQADFVLIASREDIDSSSQWNKALLEMIPKAFHGAIQEFNRGPFRYSWLPYLPSRGTVADFFKRLEENVLKILSKSPILESFAGVLTPPRELIYVPERLCDESGTPLILTPETRSSYVSNKYPSSDRYRLMQLGVTPLSVEDFIKDLGKFILEYPEDFQGMPESWHSRLAEVLASSIMSSKDYQNAVSNLQIVPLRDGRWVAPREENLLFPSRSKPLIIPNGIDVVEIHPEAEADYYRRQLFMILGAKDFRAEQICEIIIKTQEKESFRPENLSRKGLISHVEFLFKSGWKNGNERDLWFVSETNGYCHGSEAYINSDLPYSAKLLFAEAREKFPFLHPDYYEAFPEKGANPEAKLDGENAETWEKWLVNHMNVAQIPRLATPSLRPPFLLSPDFNFLVKKYPSSEILLLLRYHWKYYSKWIVTRETQKLKEAWDLSQRQLKSKISSLEVKCRRGLVHPLHQTFLPVSSLQLESFVSVPLLDVPEPDHDDWDYLKHFGVVVELDANFLVECLRRLKSTGTTRKQVSQLYGHIAMWITPDNAGVIRHSFQMHKLVFVPDENSESGEWFDIDGCVWTGPECLRATPCLERFYREHQHFFQNDLNVGDASIKTLVNEAQQIIPSDSIEHIGQILMATSKYLELSSSDTSIQALVEAAIFPIASSKVGLDFASLSSATPVDIWFIADLTHLKASFEGLVPLLALGPEIVESIGPLIKALGLDERLLSRVAKGVSKTSGKVQLHPVYTETMREKARSIARLVPKESPNRNNSLKQLRNIEVYESERVIIEWVITSANGVTNYGRAEAGRVTSQSDSQKLKVFLTKDDLDVSLPPLDLQEELAKVCEIKDKKHFTLLLYILMQKDPKSIEDTLERRGISNDVPEFDEKKVDEPWESSDASKLLSKICKYEALDPSMLLPRKIKQSDAADDPVASLFDSKTGAWKEAIFDSKALQRSNTQNFESLSLPKNEEVDEEIQHVAELSVSQFLGTNLGKEYSASKHWTSILRSQSGYGPYEGRLPGCSTFTLTNKSGSFAKLLVRLGHNAAGSWVGSTTYHIQVVASKKGLISSFTLHPLQVKKAREFSLRSSGRETPSDVFILVIVHSILSEPTMAMFVDPWETHVQGGLEFLALTPYYASFHDSASPIILPSIDKPDHLPSAENKGTRHSDLYTYQPLRNHGEIRLIELAPGEGDMPLEGTIHHVSLDDAGEFYALSYAWGAAVKPFYFSTRSGKIPITLSLHSAFKTIRDPVNPTRIWADIICIDQDTHLEKRIQIRLLRRIYQTADIVIAWLGGGNDSSDRAITTLLQMKAATMNLETWPDTLPPIPLSWGGKNLPSSLDPVWKDIEKLLSRDWFKRSWIVQELILGSNVSVLCGEWSLPWEDFFSAIKTCRSALESESSSAIHTGLSINCTDAAYALGLTRESRLLLSDHIFGHKYRLLELLELFAYTEATLERDKIFSLLGLSLDCKGPAFDPDYESNFETVIRRYATEFIRQGYTMSLLSRAGLSKSYPFSTWLPAWTRQRFPSTLSTWRSTRGAFHAGGTQSSRAQVLESDARLLKVSGKSFDTIVRMSDKRPDEQDIISIVTHIQTSLATLSSYPTGEPPRSLSLTLPIASAKTPVREPVLSLPQLSFTTHSNLQDWPDDLEAKIPKVDLMHDFLAFCKRPKDQRPVGWQYWETAAALLNRLGNGTLCFTRKGYVGLVPGAAEVGDEICILYGGATPFILREDRGSTGTYSLVGEAYIHGIMHGEALAQRNVPRRDFVLR</sequence>
<feature type="region of interest" description="Disordered" evidence="1">
    <location>
        <begin position="1"/>
        <end position="67"/>
    </location>
</feature>
<evidence type="ECO:0000259" key="2">
    <source>
        <dbReference type="Pfam" id="PF06985"/>
    </source>
</evidence>
<dbReference type="InterPro" id="IPR010730">
    <property type="entry name" value="HET"/>
</dbReference>
<dbReference type="Proteomes" id="UP000800093">
    <property type="component" value="Unassembled WGS sequence"/>
</dbReference>
<dbReference type="SUPFAM" id="SSF55874">
    <property type="entry name" value="ATPase domain of HSP90 chaperone/DNA topoisomerase II/histidine kinase"/>
    <property type="match status" value="1"/>
</dbReference>
<dbReference type="InterPro" id="IPR036890">
    <property type="entry name" value="HATPase_C_sf"/>
</dbReference>
<protein>
    <recommendedName>
        <fullName evidence="2">Heterokaryon incompatibility domain-containing protein</fullName>
    </recommendedName>
</protein>
<evidence type="ECO:0000313" key="3">
    <source>
        <dbReference type="EMBL" id="KAF2269756.1"/>
    </source>
</evidence>
<gene>
    <name evidence="3" type="ORF">CC78DRAFT_452837</name>
</gene>
<dbReference type="PANTHER" id="PTHR32387">
    <property type="entry name" value="WU:FJ29H11"/>
    <property type="match status" value="1"/>
</dbReference>
<dbReference type="NCBIfam" id="NF047352">
    <property type="entry name" value="P_loop_sacsin"/>
    <property type="match status" value="1"/>
</dbReference>
<name>A0A9P4NAN7_9PLEO</name>
<feature type="compositionally biased region" description="Polar residues" evidence="1">
    <location>
        <begin position="1"/>
        <end position="39"/>
    </location>
</feature>
<proteinExistence type="predicted"/>
<dbReference type="PANTHER" id="PTHR32387:SF0">
    <property type="entry name" value="PROTEIN NO VEIN"/>
    <property type="match status" value="1"/>
</dbReference>
<organism evidence="3 4">
    <name type="scientific">Lojkania enalia</name>
    <dbReference type="NCBI Taxonomy" id="147567"/>
    <lineage>
        <taxon>Eukaryota</taxon>
        <taxon>Fungi</taxon>
        <taxon>Dikarya</taxon>
        <taxon>Ascomycota</taxon>
        <taxon>Pezizomycotina</taxon>
        <taxon>Dothideomycetes</taxon>
        <taxon>Pleosporomycetidae</taxon>
        <taxon>Pleosporales</taxon>
        <taxon>Pleosporales incertae sedis</taxon>
        <taxon>Lojkania</taxon>
    </lineage>
</organism>
<dbReference type="Gene3D" id="3.30.565.10">
    <property type="entry name" value="Histidine kinase-like ATPase, C-terminal domain"/>
    <property type="match status" value="1"/>
</dbReference>